<name>A0ABR4PY81_9HELO</name>
<comment type="function">
    <text evidence="10">Catalyzes the hydrolysis of complex carboxylic polyesters found in the cell wall of plants. Degrades cutin, a macromolecule that forms the structure of the plant cuticle.</text>
</comment>
<gene>
    <name evidence="11" type="ORF">PVAG01_01834</name>
</gene>
<evidence type="ECO:0000256" key="8">
    <source>
        <dbReference type="ARBA" id="ARBA00023157"/>
    </source>
</evidence>
<accession>A0ABR4PY81</accession>
<dbReference type="InterPro" id="IPR043579">
    <property type="entry name" value="CUTINASE_2"/>
</dbReference>
<dbReference type="Pfam" id="PF01083">
    <property type="entry name" value="Cutinase"/>
    <property type="match status" value="1"/>
</dbReference>
<keyword evidence="5 10" id="KW-0964">Secreted</keyword>
<evidence type="ECO:0000256" key="10">
    <source>
        <dbReference type="RuleBase" id="RU361263"/>
    </source>
</evidence>
<dbReference type="PANTHER" id="PTHR48250">
    <property type="entry name" value="CUTINASE 2-RELATED"/>
    <property type="match status" value="1"/>
</dbReference>
<dbReference type="InterPro" id="IPR011150">
    <property type="entry name" value="Cutinase_monf"/>
</dbReference>
<dbReference type="EC" id="3.1.1.74" evidence="3 10"/>
<evidence type="ECO:0000256" key="4">
    <source>
        <dbReference type="ARBA" id="ARBA00022487"/>
    </source>
</evidence>
<dbReference type="PROSITE" id="PS00155">
    <property type="entry name" value="CUTINASE_1"/>
    <property type="match status" value="1"/>
</dbReference>
<comment type="caution">
    <text evidence="11">The sequence shown here is derived from an EMBL/GenBank/DDBJ whole genome shotgun (WGS) entry which is preliminary data.</text>
</comment>
<evidence type="ECO:0000256" key="1">
    <source>
        <dbReference type="ARBA" id="ARBA00004613"/>
    </source>
</evidence>
<keyword evidence="6 10" id="KW-0732">Signal</keyword>
<comment type="catalytic activity">
    <reaction evidence="9 10">
        <text>cutin + H2O = cutin monomers.</text>
        <dbReference type="EC" id="3.1.1.74"/>
    </reaction>
</comment>
<dbReference type="SUPFAM" id="SSF53474">
    <property type="entry name" value="alpha/beta-Hydrolases"/>
    <property type="match status" value="1"/>
</dbReference>
<evidence type="ECO:0000256" key="7">
    <source>
        <dbReference type="ARBA" id="ARBA00022801"/>
    </source>
</evidence>
<dbReference type="PROSITE" id="PS00931">
    <property type="entry name" value="CUTINASE_2"/>
    <property type="match status" value="1"/>
</dbReference>
<protein>
    <recommendedName>
        <fullName evidence="3 10">Cutinase</fullName>
        <ecNumber evidence="3 10">3.1.1.74</ecNumber>
    </recommendedName>
</protein>
<dbReference type="InterPro" id="IPR029058">
    <property type="entry name" value="AB_hydrolase_fold"/>
</dbReference>
<dbReference type="InterPro" id="IPR000675">
    <property type="entry name" value="Cutinase/axe"/>
</dbReference>
<evidence type="ECO:0000256" key="6">
    <source>
        <dbReference type="ARBA" id="ARBA00022729"/>
    </source>
</evidence>
<comment type="similarity">
    <text evidence="2 10">Belongs to the cutinase family.</text>
</comment>
<feature type="chain" id="PRO_5045005299" description="Cutinase" evidence="10">
    <location>
        <begin position="17"/>
        <end position="244"/>
    </location>
</feature>
<proteinExistence type="inferred from homology"/>
<dbReference type="PRINTS" id="PR00129">
    <property type="entry name" value="CUTINASE"/>
</dbReference>
<keyword evidence="12" id="KW-1185">Reference proteome</keyword>
<feature type="signal peptide" evidence="10">
    <location>
        <begin position="1"/>
        <end position="16"/>
    </location>
</feature>
<evidence type="ECO:0000256" key="9">
    <source>
        <dbReference type="ARBA" id="ARBA00034045"/>
    </source>
</evidence>
<evidence type="ECO:0000256" key="5">
    <source>
        <dbReference type="ARBA" id="ARBA00022525"/>
    </source>
</evidence>
<dbReference type="PANTHER" id="PTHR48250:SF3">
    <property type="entry name" value="CUTINASE 1-RELATED"/>
    <property type="match status" value="1"/>
</dbReference>
<keyword evidence="4 10" id="KW-0719">Serine esterase</keyword>
<keyword evidence="8" id="KW-1015">Disulfide bond</keyword>
<evidence type="ECO:0000256" key="3">
    <source>
        <dbReference type="ARBA" id="ARBA00013095"/>
    </source>
</evidence>
<dbReference type="EMBL" id="JBFCZG010000001">
    <property type="protein sequence ID" value="KAL3428325.1"/>
    <property type="molecule type" value="Genomic_DNA"/>
</dbReference>
<reference evidence="11 12" key="1">
    <citation type="submission" date="2024-06" db="EMBL/GenBank/DDBJ databases">
        <title>Complete genome of Phlyctema vagabunda strain 19-DSS-EL-015.</title>
        <authorList>
            <person name="Fiorenzani C."/>
        </authorList>
    </citation>
    <scope>NUCLEOTIDE SEQUENCE [LARGE SCALE GENOMIC DNA]</scope>
    <source>
        <strain evidence="11 12">19-DSS-EL-015</strain>
    </source>
</reference>
<dbReference type="SMART" id="SM01110">
    <property type="entry name" value="Cutinase"/>
    <property type="match status" value="1"/>
</dbReference>
<evidence type="ECO:0000313" key="12">
    <source>
        <dbReference type="Proteomes" id="UP001629113"/>
    </source>
</evidence>
<evidence type="ECO:0000256" key="2">
    <source>
        <dbReference type="ARBA" id="ARBA00007534"/>
    </source>
</evidence>
<dbReference type="Proteomes" id="UP001629113">
    <property type="component" value="Unassembled WGS sequence"/>
</dbReference>
<dbReference type="Gene3D" id="3.40.50.1820">
    <property type="entry name" value="alpha/beta hydrolase"/>
    <property type="match status" value="1"/>
</dbReference>
<comment type="subcellular location">
    <subcellularLocation>
        <location evidence="1 10">Secreted</location>
    </subcellularLocation>
</comment>
<evidence type="ECO:0000313" key="11">
    <source>
        <dbReference type="EMBL" id="KAL3428325.1"/>
    </source>
</evidence>
<dbReference type="InterPro" id="IPR043580">
    <property type="entry name" value="CUTINASE_1"/>
</dbReference>
<keyword evidence="7 10" id="KW-0378">Hydrolase</keyword>
<sequence>MKTAFVLSMLASLVIGAPFEADVVETSQITARQLEAKALNDALIQSRQIGNAVGITENEYTLGGCRDIIFFFARGSTEVGNMGSTVGPPTGQGLKTAFGDASVAVEGVDYAALLSTNFLPGGADPAGISELEDLLQSANSRCPSSILTVGGYSQGAALVHRAIEGLSQSIKDQIAGVVTYGDTQNQQDGQQIPNFPKDKLLIICNTGDAVCQGSLTILAPHLDYVRRVPEAVAFLTGKIRGAQA</sequence>
<organism evidence="11 12">
    <name type="scientific">Phlyctema vagabunda</name>
    <dbReference type="NCBI Taxonomy" id="108571"/>
    <lineage>
        <taxon>Eukaryota</taxon>
        <taxon>Fungi</taxon>
        <taxon>Dikarya</taxon>
        <taxon>Ascomycota</taxon>
        <taxon>Pezizomycotina</taxon>
        <taxon>Leotiomycetes</taxon>
        <taxon>Helotiales</taxon>
        <taxon>Dermateaceae</taxon>
        <taxon>Phlyctema</taxon>
    </lineage>
</organism>